<gene>
    <name evidence="2" type="ORF">H9726_02005</name>
</gene>
<comment type="caution">
    <text evidence="2">The sequence shown here is derived from an EMBL/GenBank/DDBJ whole genome shotgun (WGS) entry which is preliminary data.</text>
</comment>
<evidence type="ECO:0000313" key="2">
    <source>
        <dbReference type="EMBL" id="HIZ09240.1"/>
    </source>
</evidence>
<evidence type="ECO:0000256" key="1">
    <source>
        <dbReference type="SAM" id="Phobius"/>
    </source>
</evidence>
<reference evidence="2" key="1">
    <citation type="journal article" date="2021" name="PeerJ">
        <title>Extensive microbial diversity within the chicken gut microbiome revealed by metagenomics and culture.</title>
        <authorList>
            <person name="Gilroy R."/>
            <person name="Ravi A."/>
            <person name="Getino M."/>
            <person name="Pursley I."/>
            <person name="Horton D.L."/>
            <person name="Alikhan N.F."/>
            <person name="Baker D."/>
            <person name="Gharbi K."/>
            <person name="Hall N."/>
            <person name="Watson M."/>
            <person name="Adriaenssens E.M."/>
            <person name="Foster-Nyarko E."/>
            <person name="Jarju S."/>
            <person name="Secka A."/>
            <person name="Antonio M."/>
            <person name="Oren A."/>
            <person name="Chaudhuri R.R."/>
            <person name="La Ragione R."/>
            <person name="Hildebrand F."/>
            <person name="Pallen M.J."/>
        </authorList>
    </citation>
    <scope>NUCLEOTIDE SEQUENCE</scope>
    <source>
        <strain evidence="2">CHK192-19661</strain>
    </source>
</reference>
<keyword evidence="1" id="KW-0472">Membrane</keyword>
<feature type="transmembrane region" description="Helical" evidence="1">
    <location>
        <begin position="213"/>
        <end position="235"/>
    </location>
</feature>
<sequence length="550" mass="59297">MTNQQTAVPEKKNGGKIAQLVISLILFAGFVVLLFVPEAALSENSLFSQLLDLFKGELFGTAMTEYSLYAVTGMYAVLLISTVAAFFCNEKGAAALNFIKTLVAVGVTAFYAYTLIDAGAGLITASDIFYDADTYLAPNSTCLSMVLGLVGMLVLSGVAYKGKGGAKIAFAVIAGGFFVFTNPKFEFVNGLPLRALFERIDFGTGIANTISSYVFYILAWATLANLALAIILLAFPRSSVLDIVRSAVIFVLAAAGLVFSGVQGSFSDLTGQIGTLGFAGLALVQLAVSVIVACVLHAQKKKKAQEAPFTVGADNQMVFRGLEAPAAAEAAAAQAAPAPEAAPVSDAAAQEAQAANRAFEDAAQISIEDIARNAAEEEPQPAQDNYGDAIRDIPAEEKEEEKPFDFEQAKYDGTFNREYADYAEKEEQRRQEAQQPYYGQSYGAGQNGYNNVPPYYAQQPAAPAEGQTYYGNAGFIPDAFFSSLTPAEKDEFDRLFISRIYGENKRLPAYRIGGDNREFFSKIFVFMGRYRNVISDGLLEKIYNYSNSIR</sequence>
<feature type="transmembrane region" description="Helical" evidence="1">
    <location>
        <begin position="272"/>
        <end position="296"/>
    </location>
</feature>
<accession>A0A9D2D6C0</accession>
<feature type="transmembrane region" description="Helical" evidence="1">
    <location>
        <begin position="20"/>
        <end position="41"/>
    </location>
</feature>
<keyword evidence="1" id="KW-0812">Transmembrane</keyword>
<feature type="transmembrane region" description="Helical" evidence="1">
    <location>
        <begin position="95"/>
        <end position="116"/>
    </location>
</feature>
<feature type="transmembrane region" description="Helical" evidence="1">
    <location>
        <begin position="136"/>
        <end position="156"/>
    </location>
</feature>
<keyword evidence="1" id="KW-1133">Transmembrane helix</keyword>
<feature type="transmembrane region" description="Helical" evidence="1">
    <location>
        <begin position="66"/>
        <end position="88"/>
    </location>
</feature>
<dbReference type="AlphaFoldDB" id="A0A9D2D6C0"/>
<reference evidence="2" key="2">
    <citation type="submission" date="2021-04" db="EMBL/GenBank/DDBJ databases">
        <authorList>
            <person name="Gilroy R."/>
        </authorList>
    </citation>
    <scope>NUCLEOTIDE SEQUENCE</scope>
    <source>
        <strain evidence="2">CHK192-19661</strain>
    </source>
</reference>
<organism evidence="2 3">
    <name type="scientific">Candidatus Borkfalkia avicola</name>
    <dbReference type="NCBI Taxonomy" id="2838503"/>
    <lineage>
        <taxon>Bacteria</taxon>
        <taxon>Bacillati</taxon>
        <taxon>Bacillota</taxon>
        <taxon>Clostridia</taxon>
        <taxon>Christensenellales</taxon>
        <taxon>Christensenellaceae</taxon>
        <taxon>Candidatus Borkfalkia</taxon>
    </lineage>
</organism>
<feature type="transmembrane region" description="Helical" evidence="1">
    <location>
        <begin position="168"/>
        <end position="185"/>
    </location>
</feature>
<proteinExistence type="predicted"/>
<dbReference type="EMBL" id="DXCF01000009">
    <property type="protein sequence ID" value="HIZ09240.1"/>
    <property type="molecule type" value="Genomic_DNA"/>
</dbReference>
<feature type="transmembrane region" description="Helical" evidence="1">
    <location>
        <begin position="247"/>
        <end position="266"/>
    </location>
</feature>
<evidence type="ECO:0000313" key="3">
    <source>
        <dbReference type="Proteomes" id="UP000824025"/>
    </source>
</evidence>
<name>A0A9D2D6C0_9FIRM</name>
<dbReference type="Proteomes" id="UP000824025">
    <property type="component" value="Unassembled WGS sequence"/>
</dbReference>
<protein>
    <submittedName>
        <fullName evidence="2">Uncharacterized protein</fullName>
    </submittedName>
</protein>